<evidence type="ECO:0000256" key="1">
    <source>
        <dbReference type="ARBA" id="ARBA00023172"/>
    </source>
</evidence>
<accession>A0A2N3LHK5</accession>
<dbReference type="GO" id="GO:0015074">
    <property type="term" value="P:DNA integration"/>
    <property type="evidence" value="ECO:0007669"/>
    <property type="project" value="InterPro"/>
</dbReference>
<dbReference type="SUPFAM" id="SSF56349">
    <property type="entry name" value="DNA breaking-rejoining enzymes"/>
    <property type="match status" value="1"/>
</dbReference>
<dbReference type="GO" id="GO:0006310">
    <property type="term" value="P:DNA recombination"/>
    <property type="evidence" value="ECO:0007669"/>
    <property type="project" value="UniProtKB-KW"/>
</dbReference>
<comment type="caution">
    <text evidence="3">The sequence shown here is derived from an EMBL/GenBank/DDBJ whole genome shotgun (WGS) entry which is preliminary data.</text>
</comment>
<sequence length="49" mass="5516">MCLEAGMTLKEVQVRLGHSSIKTTGDVYAHVTENMKEKSAELFEKFISK</sequence>
<proteinExistence type="predicted"/>
<gene>
    <name evidence="3" type="ORF">CWO92_16375</name>
</gene>
<dbReference type="InterPro" id="IPR002104">
    <property type="entry name" value="Integrase_catalytic"/>
</dbReference>
<reference evidence="3 4" key="1">
    <citation type="submission" date="2017-11" db="EMBL/GenBank/DDBJ databases">
        <title>Bacillus camelliae sp. nov., isolated from pu'er tea.</title>
        <authorList>
            <person name="Niu L."/>
        </authorList>
    </citation>
    <scope>NUCLEOTIDE SEQUENCE [LARGE SCALE GENOMIC DNA]</scope>
    <source>
        <strain evidence="3 4">7578-1</strain>
    </source>
</reference>
<dbReference type="PROSITE" id="PS51898">
    <property type="entry name" value="TYR_RECOMBINASE"/>
    <property type="match status" value="1"/>
</dbReference>
<evidence type="ECO:0000313" key="3">
    <source>
        <dbReference type="EMBL" id="PKR84086.1"/>
    </source>
</evidence>
<feature type="domain" description="Tyr recombinase" evidence="2">
    <location>
        <begin position="1"/>
        <end position="41"/>
    </location>
</feature>
<dbReference type="RefSeq" id="WP_101355279.1">
    <property type="nucleotide sequence ID" value="NZ_PIQO01000013.1"/>
</dbReference>
<dbReference type="AlphaFoldDB" id="A0A2N3LHK5"/>
<organism evidence="3 4">
    <name type="scientific">Heyndrickxia camelliae</name>
    <dbReference type="NCBI Taxonomy" id="1707093"/>
    <lineage>
        <taxon>Bacteria</taxon>
        <taxon>Bacillati</taxon>
        <taxon>Bacillota</taxon>
        <taxon>Bacilli</taxon>
        <taxon>Bacillales</taxon>
        <taxon>Bacillaceae</taxon>
        <taxon>Heyndrickxia</taxon>
    </lineage>
</organism>
<name>A0A2N3LHK5_9BACI</name>
<evidence type="ECO:0000313" key="4">
    <source>
        <dbReference type="Proteomes" id="UP000233440"/>
    </source>
</evidence>
<protein>
    <submittedName>
        <fullName evidence="3">Integrase</fullName>
    </submittedName>
</protein>
<evidence type="ECO:0000259" key="2">
    <source>
        <dbReference type="PROSITE" id="PS51898"/>
    </source>
</evidence>
<dbReference type="GO" id="GO:0003677">
    <property type="term" value="F:DNA binding"/>
    <property type="evidence" value="ECO:0007669"/>
    <property type="project" value="InterPro"/>
</dbReference>
<dbReference type="InterPro" id="IPR013762">
    <property type="entry name" value="Integrase-like_cat_sf"/>
</dbReference>
<keyword evidence="1" id="KW-0233">DNA recombination</keyword>
<dbReference type="Gene3D" id="1.10.443.10">
    <property type="entry name" value="Intergrase catalytic core"/>
    <property type="match status" value="1"/>
</dbReference>
<dbReference type="EMBL" id="PIQO01000013">
    <property type="protein sequence ID" value="PKR84086.1"/>
    <property type="molecule type" value="Genomic_DNA"/>
</dbReference>
<dbReference type="Proteomes" id="UP000233440">
    <property type="component" value="Unassembled WGS sequence"/>
</dbReference>
<keyword evidence="4" id="KW-1185">Reference proteome</keyword>
<dbReference type="InterPro" id="IPR011010">
    <property type="entry name" value="DNA_brk_join_enz"/>
</dbReference>
<dbReference type="OrthoDB" id="9803188at2"/>